<evidence type="ECO:0000259" key="1">
    <source>
        <dbReference type="Pfam" id="PF00534"/>
    </source>
</evidence>
<protein>
    <submittedName>
        <fullName evidence="3">Glycosyltransferase</fullName>
        <ecNumber evidence="3">2.4.-.-</ecNumber>
    </submittedName>
</protein>
<dbReference type="EMBL" id="CP118166">
    <property type="protein sequence ID" value="WDI32003.1"/>
    <property type="molecule type" value="Genomic_DNA"/>
</dbReference>
<keyword evidence="4" id="KW-1185">Reference proteome</keyword>
<name>A0AAE9ZBY9_9PROT</name>
<dbReference type="InterPro" id="IPR028098">
    <property type="entry name" value="Glyco_trans_4-like_N"/>
</dbReference>
<dbReference type="PANTHER" id="PTHR45947:SF3">
    <property type="entry name" value="SULFOQUINOVOSYL TRANSFERASE SQD2"/>
    <property type="match status" value="1"/>
</dbReference>
<evidence type="ECO:0000313" key="3">
    <source>
        <dbReference type="EMBL" id="WDI32003.1"/>
    </source>
</evidence>
<dbReference type="EC" id="2.4.-.-" evidence="3"/>
<dbReference type="GO" id="GO:0016757">
    <property type="term" value="F:glycosyltransferase activity"/>
    <property type="evidence" value="ECO:0007669"/>
    <property type="project" value="UniProtKB-KW"/>
</dbReference>
<dbReference type="Gene3D" id="3.40.50.2000">
    <property type="entry name" value="Glycogen Phosphorylase B"/>
    <property type="match status" value="2"/>
</dbReference>
<gene>
    <name evidence="3" type="ORF">PUV54_02215</name>
</gene>
<keyword evidence="3" id="KW-0328">Glycosyltransferase</keyword>
<reference evidence="3" key="1">
    <citation type="submission" date="2023-02" db="EMBL/GenBank/DDBJ databases">
        <title>Genome sequence of Hyphococcus flavus.</title>
        <authorList>
            <person name="Rong J.-C."/>
            <person name="Zhao Q."/>
            <person name="Yi M."/>
            <person name="Wu J.-Y."/>
        </authorList>
    </citation>
    <scope>NUCLEOTIDE SEQUENCE</scope>
    <source>
        <strain evidence="3">MCCC 1K03223</strain>
    </source>
</reference>
<evidence type="ECO:0000259" key="2">
    <source>
        <dbReference type="Pfam" id="PF13439"/>
    </source>
</evidence>
<dbReference type="Pfam" id="PF00534">
    <property type="entry name" value="Glycos_transf_1"/>
    <property type="match status" value="1"/>
</dbReference>
<dbReference type="Proteomes" id="UP001214043">
    <property type="component" value="Chromosome"/>
</dbReference>
<dbReference type="RefSeq" id="WP_274493887.1">
    <property type="nucleotide sequence ID" value="NZ_CP118166.1"/>
</dbReference>
<evidence type="ECO:0000313" key="4">
    <source>
        <dbReference type="Proteomes" id="UP001214043"/>
    </source>
</evidence>
<dbReference type="SUPFAM" id="SSF53756">
    <property type="entry name" value="UDP-Glycosyltransferase/glycogen phosphorylase"/>
    <property type="match status" value="1"/>
</dbReference>
<dbReference type="Pfam" id="PF13439">
    <property type="entry name" value="Glyco_transf_4"/>
    <property type="match status" value="1"/>
</dbReference>
<dbReference type="InterPro" id="IPR050194">
    <property type="entry name" value="Glycosyltransferase_grp1"/>
</dbReference>
<dbReference type="InterPro" id="IPR001296">
    <property type="entry name" value="Glyco_trans_1"/>
</dbReference>
<accession>A0AAE9ZBY9</accession>
<dbReference type="AlphaFoldDB" id="A0AAE9ZBY9"/>
<dbReference type="CDD" id="cd03798">
    <property type="entry name" value="GT4_WlbH-like"/>
    <property type="match status" value="1"/>
</dbReference>
<dbReference type="KEGG" id="hfl:PUV54_02215"/>
<sequence length="758" mass="85033">MHGECFRWIIFLNTACVSLYPVAGYYDFDKKSVHLQAMRILVFTTLFPNAASPNHGVFVANRLSAYRNKYDADIKVIAPVPWFPFSHHAFGQYADWARAPKHENVDDIDVYHPRYFVPPKVAMHFSPAALRRCLRKEVKRLNESGWDFDLIDAHYFYPDGVAAADIAREFDKPLIITARGTDVNFLPRYAPARKKIINAANTADAIITVAEALKRELSDIGVQQEKITVLRNGVDLKKFTTGDRDRARRILGLDGLVLASVGHLIERKGHDRVIKALAEIHGATLLIAGEGAERKALEKLAISLGVRDRVHFLGRVPHDELAEIYRAADILVLASSREGWPNVLLEAMACGTPCIANDVWGASEVIRTKQVGRLIRDRRPEEIVATVNDLVRHPSARKDVRTYAESHSWGETADGMEKIFNELAGKSKRRSSVSFVPLSTIEENYRPRLIVTVDTEEQFDWREFDNVDYTVNSPEDVDAFQKLCAGYGVKPLYFLTRPFLKDDRTAGYFKNLVESGKADCGIHLHQWTTPPNNFTGEFFSYQKNLPRDVYEKKLNSLTAAYEQVFKSKAIAHRAGRYGVGPEDYPLLSDAGVQFDFSPSAAFDFSDRGGPDFSAMSNRPFVAESGGGARVFVTPVSGACAIRRTNVFLSQEKTPPGFPVRRKNKFSTLKIPVRLSPEGAIIEDMKSLARKLMTDKTPVFTFTLHSTSLSAGGNAYAPHQAQVEEMLDKTAKFLAWFKEDIGGEVLSFKSLRETFERQA</sequence>
<feature type="domain" description="Glycosyl transferase family 1" evidence="1">
    <location>
        <begin position="249"/>
        <end position="406"/>
    </location>
</feature>
<feature type="domain" description="Glycosyltransferase subfamily 4-like N-terminal" evidence="2">
    <location>
        <begin position="104"/>
        <end position="237"/>
    </location>
</feature>
<organism evidence="3 4">
    <name type="scientific">Hyphococcus flavus</name>
    <dbReference type="NCBI Taxonomy" id="1866326"/>
    <lineage>
        <taxon>Bacteria</taxon>
        <taxon>Pseudomonadati</taxon>
        <taxon>Pseudomonadota</taxon>
        <taxon>Alphaproteobacteria</taxon>
        <taxon>Parvularculales</taxon>
        <taxon>Parvularculaceae</taxon>
        <taxon>Hyphococcus</taxon>
    </lineage>
</organism>
<keyword evidence="3" id="KW-0808">Transferase</keyword>
<dbReference type="Gene3D" id="3.20.20.370">
    <property type="entry name" value="Glycoside hydrolase/deacetylase"/>
    <property type="match status" value="1"/>
</dbReference>
<proteinExistence type="predicted"/>
<dbReference type="PANTHER" id="PTHR45947">
    <property type="entry name" value="SULFOQUINOVOSYL TRANSFERASE SQD2"/>
    <property type="match status" value="1"/>
</dbReference>